<evidence type="ECO:0000256" key="3">
    <source>
        <dbReference type="ARBA" id="ARBA00018024"/>
    </source>
</evidence>
<comment type="subcellular location">
    <subcellularLocation>
        <location evidence="1 5">Bacterial flagellum basal body</location>
    </subcellularLocation>
</comment>
<evidence type="ECO:0000313" key="7">
    <source>
        <dbReference type="Proteomes" id="UP000054363"/>
    </source>
</evidence>
<keyword evidence="7" id="KW-1185">Reference proteome</keyword>
<keyword evidence="6" id="KW-0969">Cilium</keyword>
<evidence type="ECO:0000256" key="1">
    <source>
        <dbReference type="ARBA" id="ARBA00004117"/>
    </source>
</evidence>
<dbReference type="GO" id="GO:0071973">
    <property type="term" value="P:bacterial-type flagellum-dependent cell motility"/>
    <property type="evidence" value="ECO:0007669"/>
    <property type="project" value="InterPro"/>
</dbReference>
<dbReference type="eggNOG" id="COG1677">
    <property type="taxonomic scope" value="Bacteria"/>
</dbReference>
<dbReference type="GO" id="GO:0003774">
    <property type="term" value="F:cytoskeletal motor activity"/>
    <property type="evidence" value="ECO:0007669"/>
    <property type="project" value="InterPro"/>
</dbReference>
<organism evidence="6 7">
    <name type="scientific">Pseudidiomarina salinarum</name>
    <dbReference type="NCBI Taxonomy" id="435908"/>
    <lineage>
        <taxon>Bacteria</taxon>
        <taxon>Pseudomonadati</taxon>
        <taxon>Pseudomonadota</taxon>
        <taxon>Gammaproteobacteria</taxon>
        <taxon>Alteromonadales</taxon>
        <taxon>Idiomarinaceae</taxon>
        <taxon>Pseudidiomarina</taxon>
    </lineage>
</organism>
<proteinExistence type="inferred from homology"/>
<dbReference type="HAMAP" id="MF_00724">
    <property type="entry name" value="FliE"/>
    <property type="match status" value="1"/>
</dbReference>
<dbReference type="STRING" id="435908.IDSA_07625"/>
<dbReference type="Pfam" id="PF02049">
    <property type="entry name" value="FliE"/>
    <property type="match status" value="1"/>
</dbReference>
<dbReference type="Proteomes" id="UP000054363">
    <property type="component" value="Unassembled WGS sequence"/>
</dbReference>
<accession>A0A094IUZ5</accession>
<dbReference type="NCBIfam" id="TIGR00205">
    <property type="entry name" value="fliE"/>
    <property type="match status" value="1"/>
</dbReference>
<dbReference type="GO" id="GO:0005198">
    <property type="term" value="F:structural molecule activity"/>
    <property type="evidence" value="ECO:0007669"/>
    <property type="project" value="UniProtKB-UniRule"/>
</dbReference>
<dbReference type="AlphaFoldDB" id="A0A094IUZ5"/>
<dbReference type="RefSeq" id="WP_034775508.1">
    <property type="nucleotide sequence ID" value="NZ_JPER01000003.1"/>
</dbReference>
<dbReference type="GO" id="GO:0009425">
    <property type="term" value="C:bacterial-type flagellum basal body"/>
    <property type="evidence" value="ECO:0007669"/>
    <property type="project" value="UniProtKB-SubCell"/>
</dbReference>
<keyword evidence="6" id="KW-0282">Flagellum</keyword>
<dbReference type="PANTHER" id="PTHR34653:SF1">
    <property type="entry name" value="FLAGELLAR HOOK-BASAL BODY COMPLEX PROTEIN FLIE"/>
    <property type="match status" value="1"/>
</dbReference>
<sequence>MSVPAIQTALQQMQALQTEVKAQPAATGNIESGGFAQELKASIDKINSLQQISGEKTRAFQLGDPNITLNEVMVDKQKASLAFEMGVQVRNRMIGAYKEIMGMQV</sequence>
<comment type="caution">
    <text evidence="6">The sequence shown here is derived from an EMBL/GenBank/DDBJ whole genome shotgun (WGS) entry which is preliminary data.</text>
</comment>
<keyword evidence="4 5" id="KW-0975">Bacterial flagellum</keyword>
<dbReference type="OrthoDB" id="8909229at2"/>
<comment type="similarity">
    <text evidence="2 5">Belongs to the FliE family.</text>
</comment>
<gene>
    <name evidence="5" type="primary">fliE</name>
    <name evidence="6" type="ORF">IDSA_07625</name>
</gene>
<evidence type="ECO:0000256" key="4">
    <source>
        <dbReference type="ARBA" id="ARBA00023143"/>
    </source>
</evidence>
<dbReference type="PANTHER" id="PTHR34653">
    <property type="match status" value="1"/>
</dbReference>
<dbReference type="PRINTS" id="PR01006">
    <property type="entry name" value="FLGHOOKFLIE"/>
</dbReference>
<name>A0A094IUZ5_9GAMM</name>
<evidence type="ECO:0000313" key="6">
    <source>
        <dbReference type="EMBL" id="KFZ30932.1"/>
    </source>
</evidence>
<dbReference type="EMBL" id="JPER01000003">
    <property type="protein sequence ID" value="KFZ30932.1"/>
    <property type="molecule type" value="Genomic_DNA"/>
</dbReference>
<reference evidence="6 7" key="1">
    <citation type="submission" date="2014-06" db="EMBL/GenBank/DDBJ databases">
        <title>The draft genome sequence of Idiomarina salinarum ISL-52.</title>
        <authorList>
            <person name="Du J."/>
            <person name="Shao Z."/>
        </authorList>
    </citation>
    <scope>NUCLEOTIDE SEQUENCE [LARGE SCALE GENOMIC DNA]</scope>
    <source>
        <strain evidence="6 7">ISL-52</strain>
    </source>
</reference>
<evidence type="ECO:0000256" key="5">
    <source>
        <dbReference type="HAMAP-Rule" id="MF_00724"/>
    </source>
</evidence>
<keyword evidence="6" id="KW-0966">Cell projection</keyword>
<protein>
    <recommendedName>
        <fullName evidence="3 5">Flagellar hook-basal body complex protein FliE</fullName>
    </recommendedName>
</protein>
<evidence type="ECO:0000256" key="2">
    <source>
        <dbReference type="ARBA" id="ARBA00009272"/>
    </source>
</evidence>
<dbReference type="InterPro" id="IPR001624">
    <property type="entry name" value="FliE"/>
</dbReference>